<evidence type="ECO:0000256" key="2">
    <source>
        <dbReference type="PIRSR" id="PIRSR628651-50"/>
    </source>
</evidence>
<feature type="compositionally biased region" description="Basic residues" evidence="3">
    <location>
        <begin position="366"/>
        <end position="375"/>
    </location>
</feature>
<dbReference type="VEuPathDB" id="FungiDB:DNF11_2240"/>
<accession>A0A3G2S5I8</accession>
<dbReference type="GO" id="GO:0000785">
    <property type="term" value="C:chromatin"/>
    <property type="evidence" value="ECO:0007669"/>
    <property type="project" value="UniProtKB-ARBA"/>
</dbReference>
<dbReference type="Gene3D" id="6.10.140.1740">
    <property type="match status" value="1"/>
</dbReference>
<feature type="region of interest" description="Disordered" evidence="3">
    <location>
        <begin position="354"/>
        <end position="382"/>
    </location>
</feature>
<feature type="site" description="Histone H3K4me3 binding" evidence="2">
    <location>
        <position position="319"/>
    </location>
</feature>
<feature type="site" description="Histone H3K4me3 binding" evidence="2">
    <location>
        <position position="334"/>
    </location>
</feature>
<feature type="region of interest" description="Disordered" evidence="3">
    <location>
        <begin position="178"/>
        <end position="315"/>
    </location>
</feature>
<dbReference type="CDD" id="cd16859">
    <property type="entry name" value="ING_ING4_5"/>
    <property type="match status" value="1"/>
</dbReference>
<dbReference type="GO" id="GO:0006355">
    <property type="term" value="P:regulation of DNA-templated transcription"/>
    <property type="evidence" value="ECO:0007669"/>
    <property type="project" value="TreeGrafter"/>
</dbReference>
<dbReference type="CDD" id="cd15505">
    <property type="entry name" value="PHD_ING"/>
    <property type="match status" value="1"/>
</dbReference>
<dbReference type="InterPro" id="IPR011011">
    <property type="entry name" value="Znf_FYVE_PHD"/>
</dbReference>
<dbReference type="AlphaFoldDB" id="A0A3G2S5I8"/>
<dbReference type="GO" id="GO:0005634">
    <property type="term" value="C:nucleus"/>
    <property type="evidence" value="ECO:0007669"/>
    <property type="project" value="TreeGrafter"/>
</dbReference>
<reference evidence="5 6" key="1">
    <citation type="submission" date="2018-10" db="EMBL/GenBank/DDBJ databases">
        <title>Complete genome sequence of Malassezia restricta CBS 7877.</title>
        <authorList>
            <person name="Morand S.C."/>
            <person name="Bertignac M."/>
            <person name="Iltis A."/>
            <person name="Kolder I."/>
            <person name="Pirovano W."/>
            <person name="Jourdain R."/>
            <person name="Clavaud C."/>
        </authorList>
    </citation>
    <scope>NUCLEOTIDE SEQUENCE [LARGE SCALE GENOMIC DNA]</scope>
    <source>
        <strain evidence="5 6">CBS 7877</strain>
    </source>
</reference>
<dbReference type="InterPro" id="IPR028651">
    <property type="entry name" value="ING_fam"/>
</dbReference>
<dbReference type="PANTHER" id="PTHR10333:SF42">
    <property type="entry name" value="INHIBITOR OF GROWTH PROTEIN 5"/>
    <property type="match status" value="1"/>
</dbReference>
<dbReference type="STRING" id="425264.A0A3G2S5I8"/>
<organism evidence="5 6">
    <name type="scientific">Malassezia restricta (strain ATCC 96810 / NBRC 103918 / CBS 7877)</name>
    <name type="common">Seborrheic dermatitis infection agent</name>
    <dbReference type="NCBI Taxonomy" id="425264"/>
    <lineage>
        <taxon>Eukaryota</taxon>
        <taxon>Fungi</taxon>
        <taxon>Dikarya</taxon>
        <taxon>Basidiomycota</taxon>
        <taxon>Ustilaginomycotina</taxon>
        <taxon>Malasseziomycetes</taxon>
        <taxon>Malasseziales</taxon>
        <taxon>Malasseziaceae</taxon>
        <taxon>Malassezia</taxon>
    </lineage>
</organism>
<dbReference type="GO" id="GO:0006325">
    <property type="term" value="P:chromatin organization"/>
    <property type="evidence" value="ECO:0007669"/>
    <property type="project" value="UniProtKB-KW"/>
</dbReference>
<evidence type="ECO:0000256" key="1">
    <source>
        <dbReference type="ARBA" id="ARBA00022853"/>
    </source>
</evidence>
<evidence type="ECO:0000256" key="3">
    <source>
        <dbReference type="SAM" id="MobiDB-lite"/>
    </source>
</evidence>
<dbReference type="InterPro" id="IPR024610">
    <property type="entry name" value="ING_N_histone-binding"/>
</dbReference>
<proteinExistence type="predicted"/>
<dbReference type="Proteomes" id="UP000269793">
    <property type="component" value="Chromosome IV"/>
</dbReference>
<dbReference type="SUPFAM" id="SSF57903">
    <property type="entry name" value="FYVE/PHD zinc finger"/>
    <property type="match status" value="1"/>
</dbReference>
<dbReference type="EMBL" id="CP033151">
    <property type="protein sequence ID" value="AYO43190.1"/>
    <property type="molecule type" value="Genomic_DNA"/>
</dbReference>
<feature type="site" description="Histone H3K4me3 binding" evidence="2">
    <location>
        <position position="330"/>
    </location>
</feature>
<dbReference type="OrthoDB" id="2505961at2759"/>
<dbReference type="Pfam" id="PF12998">
    <property type="entry name" value="ING"/>
    <property type="match status" value="1"/>
</dbReference>
<evidence type="ECO:0000259" key="4">
    <source>
        <dbReference type="SMART" id="SM01408"/>
    </source>
</evidence>
<name>A0A3G2S5I8_MALR7</name>
<feature type="domain" description="Inhibitor of growth protein N-terminal histone-binding" evidence="4">
    <location>
        <begin position="16"/>
        <end position="119"/>
    </location>
</feature>
<sequence length="382" mass="42451">MPEAPLSEDDLAFFMLLVTYSDALDALPLETTRSFSDLRELDAVLGAHLGSLTQRLQHLASVIENPDVPPSERLMILKEVAEEARAYKMGGEDKIRVAVNMSDMLASHTEYIDSLLRSLTSLPTLGPYVQESRPQYKHLSDLSAYSVHGDPYSSGSNTLSASMELSAANIHRHYAPYQEMSSSRARVERDPPNASRVNKKRKTMPPSVASRSERGAAPGSKRQYDDMDHGESSDDQGEAYETSADRLIRPHQRARTRVSDHDAPTKQQTATWSGRRAVDGSLSKDGASQGEVHRGSGRTRPSKTTHAGSSGNEQDDQRYCFCNNVSYGDMIGCDDDDCEREWFHLGCAKPWRDDHRSSARPSRFGTSHHQHKTVKRGPFITS</sequence>
<dbReference type="InterPro" id="IPR013083">
    <property type="entry name" value="Znf_RING/FYVE/PHD"/>
</dbReference>
<keyword evidence="6" id="KW-1185">Reference proteome</keyword>
<dbReference type="PANTHER" id="PTHR10333">
    <property type="entry name" value="INHIBITOR OF GROWTH PROTEIN"/>
    <property type="match status" value="1"/>
</dbReference>
<dbReference type="Gene3D" id="3.30.40.10">
    <property type="entry name" value="Zinc/RING finger domain, C3HC4 (zinc finger)"/>
    <property type="match status" value="1"/>
</dbReference>
<protein>
    <submittedName>
        <fullName evidence="5">Chromatin modification-related protein YNG2</fullName>
    </submittedName>
</protein>
<gene>
    <name evidence="5" type="primary">YNG2_1</name>
    <name evidence="5" type="ORF">DNF11_2240</name>
</gene>
<feature type="compositionally biased region" description="Basic and acidic residues" evidence="3">
    <location>
        <begin position="222"/>
        <end position="232"/>
    </location>
</feature>
<dbReference type="SMART" id="SM01408">
    <property type="entry name" value="ING"/>
    <property type="match status" value="1"/>
</dbReference>
<keyword evidence="1" id="KW-0156">Chromatin regulator</keyword>
<evidence type="ECO:0000313" key="5">
    <source>
        <dbReference type="EMBL" id="AYO43190.1"/>
    </source>
</evidence>
<feature type="site" description="Histone H3K4me3 binding" evidence="2">
    <location>
        <position position="342"/>
    </location>
</feature>
<evidence type="ECO:0000313" key="6">
    <source>
        <dbReference type="Proteomes" id="UP000269793"/>
    </source>
</evidence>